<proteinExistence type="predicted"/>
<dbReference type="AlphaFoldDB" id="A0A2P2JIW1"/>
<reference evidence="1" key="1">
    <citation type="submission" date="2018-02" db="EMBL/GenBank/DDBJ databases">
        <title>Rhizophora mucronata_Transcriptome.</title>
        <authorList>
            <person name="Meera S.P."/>
            <person name="Sreeshan A."/>
            <person name="Augustine A."/>
        </authorList>
    </citation>
    <scope>NUCLEOTIDE SEQUENCE</scope>
    <source>
        <tissue evidence="1">Leaf</tissue>
    </source>
</reference>
<organism evidence="1">
    <name type="scientific">Rhizophora mucronata</name>
    <name type="common">Asiatic mangrove</name>
    <dbReference type="NCBI Taxonomy" id="61149"/>
    <lineage>
        <taxon>Eukaryota</taxon>
        <taxon>Viridiplantae</taxon>
        <taxon>Streptophyta</taxon>
        <taxon>Embryophyta</taxon>
        <taxon>Tracheophyta</taxon>
        <taxon>Spermatophyta</taxon>
        <taxon>Magnoliopsida</taxon>
        <taxon>eudicotyledons</taxon>
        <taxon>Gunneridae</taxon>
        <taxon>Pentapetalae</taxon>
        <taxon>rosids</taxon>
        <taxon>fabids</taxon>
        <taxon>Malpighiales</taxon>
        <taxon>Rhizophoraceae</taxon>
        <taxon>Rhizophora</taxon>
    </lineage>
</organism>
<keyword evidence="1" id="KW-0413">Isomerase</keyword>
<dbReference type="EMBL" id="GGEC01012929">
    <property type="protein sequence ID" value="MBW93412.1"/>
    <property type="molecule type" value="Transcribed_RNA"/>
</dbReference>
<evidence type="ECO:0000313" key="1">
    <source>
        <dbReference type="EMBL" id="MBW93412.1"/>
    </source>
</evidence>
<name>A0A2P2JIW1_RHIMU</name>
<dbReference type="GO" id="GO:0016853">
    <property type="term" value="F:isomerase activity"/>
    <property type="evidence" value="ECO:0007669"/>
    <property type="project" value="UniProtKB-KW"/>
</dbReference>
<protein>
    <submittedName>
        <fullName evidence="1">Protein disulfide-isomerase</fullName>
    </submittedName>
</protein>
<sequence>MLPSFSQNFESRESLNLIFMGKLFISFITSINFSQDNWGVMTAQNRCSFLILWSKPLAVATPMGVEFDHDEIVPADRAGEIGVIQGQHVLL</sequence>
<accession>A0A2P2JIW1</accession>